<keyword evidence="16" id="KW-0349">Heme</keyword>
<evidence type="ECO:0000256" key="8">
    <source>
        <dbReference type="ARBA" id="ARBA00022833"/>
    </source>
</evidence>
<feature type="binding site" evidence="15">
    <location>
        <position position="220"/>
    </location>
    <ligand>
        <name>Zn(2+)</name>
        <dbReference type="ChEBI" id="CHEBI:29105"/>
        <label>1</label>
    </ligand>
</feature>
<evidence type="ECO:0000313" key="19">
    <source>
        <dbReference type="EMBL" id="KAK3610019.1"/>
    </source>
</evidence>
<accession>A0AAE0WDB0</accession>
<keyword evidence="7 14" id="KW-0276">Fatty acid metabolism</keyword>
<feature type="binding site" evidence="15">
    <location>
        <position position="325"/>
    </location>
    <ligand>
        <name>Zn(2+)</name>
        <dbReference type="ChEBI" id="CHEBI:29105"/>
        <label>1</label>
    </ligand>
</feature>
<evidence type="ECO:0000256" key="4">
    <source>
        <dbReference type="ARBA" id="ARBA00022692"/>
    </source>
</evidence>
<feature type="binding site" evidence="15">
    <location>
        <position position="243"/>
    </location>
    <ligand>
        <name>Zn(2+)</name>
        <dbReference type="ChEBI" id="CHEBI:29105"/>
        <label>1</label>
    </ligand>
</feature>
<comment type="subcellular location">
    <subcellularLocation>
        <location evidence="1">Endoplasmic reticulum membrane</location>
        <topology evidence="1">Multi-pass membrane protein</topology>
    </subcellularLocation>
</comment>
<feature type="transmembrane region" description="Helical" evidence="17">
    <location>
        <begin position="156"/>
        <end position="181"/>
    </location>
</feature>
<feature type="binding site" evidence="15">
    <location>
        <position position="321"/>
    </location>
    <ligand>
        <name>Zn(2+)</name>
        <dbReference type="ChEBI" id="CHEBI:29105"/>
        <label>1</label>
    </ligand>
</feature>
<evidence type="ECO:0000256" key="10">
    <source>
        <dbReference type="ARBA" id="ARBA00023002"/>
    </source>
</evidence>
<dbReference type="EC" id="1.-.-.-" evidence="14"/>
<feature type="transmembrane region" description="Helical" evidence="17">
    <location>
        <begin position="256"/>
        <end position="278"/>
    </location>
</feature>
<keyword evidence="12 14" id="KW-0472">Membrane</keyword>
<evidence type="ECO:0000259" key="18">
    <source>
        <dbReference type="PROSITE" id="PS50255"/>
    </source>
</evidence>
<dbReference type="PROSITE" id="PS50255">
    <property type="entry name" value="CYTOCHROME_B5_2"/>
    <property type="match status" value="1"/>
</dbReference>
<feature type="binding site" evidence="15">
    <location>
        <position position="225"/>
    </location>
    <ligand>
        <name>Zn(2+)</name>
        <dbReference type="ChEBI" id="CHEBI:29105"/>
        <label>1</label>
    </ligand>
</feature>
<keyword evidence="11 14" id="KW-0443">Lipid metabolism</keyword>
<dbReference type="InterPro" id="IPR001199">
    <property type="entry name" value="Cyt_B5-like_heme/steroid-bd"/>
</dbReference>
<feature type="binding site" evidence="15">
    <location>
        <position position="324"/>
    </location>
    <ligand>
        <name>Zn(2+)</name>
        <dbReference type="ChEBI" id="CHEBI:29105"/>
        <label>1</label>
    </ligand>
</feature>
<feature type="transmembrane region" description="Helical" evidence="17">
    <location>
        <begin position="284"/>
        <end position="304"/>
    </location>
</feature>
<evidence type="ECO:0000256" key="13">
    <source>
        <dbReference type="ARBA" id="ARBA00023160"/>
    </source>
</evidence>
<evidence type="ECO:0000256" key="14">
    <source>
        <dbReference type="PIRNR" id="PIRNR005149"/>
    </source>
</evidence>
<evidence type="ECO:0000256" key="17">
    <source>
        <dbReference type="SAM" id="Phobius"/>
    </source>
</evidence>
<keyword evidence="3 14" id="KW-0444">Lipid biosynthesis</keyword>
<evidence type="ECO:0000256" key="6">
    <source>
        <dbReference type="ARBA" id="ARBA00022824"/>
    </source>
</evidence>
<feature type="binding site" evidence="15">
    <location>
        <position position="301"/>
    </location>
    <ligand>
        <name>Zn(2+)</name>
        <dbReference type="ChEBI" id="CHEBI:29105"/>
        <label>1</label>
    </ligand>
</feature>
<keyword evidence="8 15" id="KW-0862">Zinc</keyword>
<feature type="binding site" description="axial binding residue" evidence="16">
    <location>
        <position position="63"/>
    </location>
    <ligand>
        <name>heme</name>
        <dbReference type="ChEBI" id="CHEBI:30413"/>
    </ligand>
    <ligandPart>
        <name>Fe</name>
        <dbReference type="ChEBI" id="CHEBI:18248"/>
    </ligandPart>
</feature>
<dbReference type="Gene3D" id="3.10.120.10">
    <property type="entry name" value="Cytochrome b5-like heme/steroid binding domain"/>
    <property type="match status" value="1"/>
</dbReference>
<evidence type="ECO:0000313" key="20">
    <source>
        <dbReference type="Proteomes" id="UP001195483"/>
    </source>
</evidence>
<evidence type="ECO:0000256" key="16">
    <source>
        <dbReference type="PIRSR" id="PIRSR005149-50"/>
    </source>
</evidence>
<evidence type="ECO:0000256" key="5">
    <source>
        <dbReference type="ARBA" id="ARBA00022723"/>
    </source>
</evidence>
<dbReference type="Proteomes" id="UP001195483">
    <property type="component" value="Unassembled WGS sequence"/>
</dbReference>
<comment type="similarity">
    <text evidence="2 14">Belongs to the sterol desaturase family. SCS7 subfamily.</text>
</comment>
<comment type="caution">
    <text evidence="19">The sequence shown here is derived from an EMBL/GenBank/DDBJ whole genome shotgun (WGS) entry which is preliminary data.</text>
</comment>
<keyword evidence="4 17" id="KW-0812">Transmembrane</keyword>
<keyword evidence="10 14" id="KW-0560">Oxidoreductase</keyword>
<evidence type="ECO:0000256" key="7">
    <source>
        <dbReference type="ARBA" id="ARBA00022832"/>
    </source>
</evidence>
<evidence type="ECO:0000256" key="9">
    <source>
        <dbReference type="ARBA" id="ARBA00022989"/>
    </source>
</evidence>
<dbReference type="InterPro" id="IPR006694">
    <property type="entry name" value="Fatty_acid_hydroxylase"/>
</dbReference>
<dbReference type="GO" id="GO:0005789">
    <property type="term" value="C:endoplasmic reticulum membrane"/>
    <property type="evidence" value="ECO:0007669"/>
    <property type="project" value="UniProtKB-SubCell"/>
</dbReference>
<evidence type="ECO:0000256" key="1">
    <source>
        <dbReference type="ARBA" id="ARBA00004477"/>
    </source>
</evidence>
<reference evidence="19" key="2">
    <citation type="journal article" date="2021" name="Genome Biol. Evol.">
        <title>Developing a high-quality reference genome for a parasitic bivalve with doubly uniparental inheritance (Bivalvia: Unionida).</title>
        <authorList>
            <person name="Smith C.H."/>
        </authorList>
    </citation>
    <scope>NUCLEOTIDE SEQUENCE</scope>
    <source>
        <strain evidence="19">CHS0354</strain>
        <tissue evidence="19">Mantle</tissue>
    </source>
</reference>
<protein>
    <recommendedName>
        <fullName evidence="14">Fatty acid 2-hydroxylase</fullName>
        <ecNumber evidence="14">1.-.-.-</ecNumber>
    </recommendedName>
</protein>
<proteinExistence type="inferred from homology"/>
<comment type="function">
    <text evidence="14">Catalyzes stereospecific hydroxylation of free fatty acids at the C-2 position to produce (R)-2-hydroxy fatty acids, which are building blocks of sphingolipids and glycosphingolipids common in neural tissue and epidermis. Plays an essential role in the synthesis of galactosphingolipids of the myelin sheath. Responsible for the synthesis of sphingolipids and glycosphingolipids involved in the formation of epidermal lamellar bodies critical for skin permeability barrier. Participates in the synthesis of glycosphingolipids and a fraction of type II wax diesters in sebaceous gland, specifically regulating hair follicle homeostasis. Involved in the synthesis of sphingolipids of plasma membrane rafts, controlling lipid raft mobility and trafficking of raft-associated proteins.</text>
</comment>
<reference evidence="19" key="1">
    <citation type="journal article" date="2021" name="Genome Biol. Evol.">
        <title>A High-Quality Reference Genome for a Parasitic Bivalve with Doubly Uniparental Inheritance (Bivalvia: Unionida).</title>
        <authorList>
            <person name="Smith C.H."/>
        </authorList>
    </citation>
    <scope>NUCLEOTIDE SEQUENCE</scope>
    <source>
        <strain evidence="19">CHS0354</strain>
    </source>
</reference>
<dbReference type="EMBL" id="JAEAOA010001913">
    <property type="protein sequence ID" value="KAK3610019.1"/>
    <property type="molecule type" value="Genomic_DNA"/>
</dbReference>
<comment type="cofactor">
    <cofactor evidence="14 15">
        <name>Zn(2+)</name>
        <dbReference type="ChEBI" id="CHEBI:29105"/>
    </cofactor>
    <text evidence="14 15">Binds 2 Zn(2+) ions per subunit that likely form a catalytic dimetal center.</text>
</comment>
<evidence type="ECO:0000256" key="11">
    <source>
        <dbReference type="ARBA" id="ARBA00023098"/>
    </source>
</evidence>
<dbReference type="GO" id="GO:0006633">
    <property type="term" value="P:fatty acid biosynthetic process"/>
    <property type="evidence" value="ECO:0007669"/>
    <property type="project" value="UniProtKB-KW"/>
</dbReference>
<organism evidence="19 20">
    <name type="scientific">Potamilus streckersoni</name>
    <dbReference type="NCBI Taxonomy" id="2493646"/>
    <lineage>
        <taxon>Eukaryota</taxon>
        <taxon>Metazoa</taxon>
        <taxon>Spiralia</taxon>
        <taxon>Lophotrochozoa</taxon>
        <taxon>Mollusca</taxon>
        <taxon>Bivalvia</taxon>
        <taxon>Autobranchia</taxon>
        <taxon>Heteroconchia</taxon>
        <taxon>Palaeoheterodonta</taxon>
        <taxon>Unionida</taxon>
        <taxon>Unionoidea</taxon>
        <taxon>Unionidae</taxon>
        <taxon>Ambleminae</taxon>
        <taxon>Lampsilini</taxon>
        <taxon>Potamilus</taxon>
    </lineage>
</organism>
<gene>
    <name evidence="19" type="ORF">CHS0354_032365</name>
</gene>
<keyword evidence="14 16" id="KW-0408">Iron</keyword>
<dbReference type="Pfam" id="PF04116">
    <property type="entry name" value="FA_hydroxylase"/>
    <property type="match status" value="1"/>
</dbReference>
<keyword evidence="13 14" id="KW-0275">Fatty acid biosynthesis</keyword>
<sequence length="337" mass="39068">MKKFSETSVRLQARSGRLCVINKGKVYDVTDFGNKHPGGRELLQEHAGLDVTHVMTSHDYHKHSSAATDILNQYCIGELESESRNNNKIKWNGDLNGNASSDRYDPSMTDLVDMNQPLVDQIPGLGDKYFEWVHKPTDKHIRLFKSDLAEFFTESYWWLVPVYWVPIMCILLHWCVSNLQIKPVVWMESINGGITVTPSDLPVLFVMGILLWTLAEYIIHRWIFHLHPPTSWPSLMKLHFMLHGQHHKAPMDKYRLVFPPVPASILAIMIYSSFAIFWPKAICQGLFAGTIFGYIFYDLTHYYLHHGTPGFGYFKSLKKYHVKHHFHDQQKAIAEHF</sequence>
<feature type="transmembrane region" description="Helical" evidence="17">
    <location>
        <begin position="201"/>
        <end position="219"/>
    </location>
</feature>
<keyword evidence="5 14" id="KW-0479">Metal-binding</keyword>
<feature type="binding site" evidence="15">
    <location>
        <position position="247"/>
    </location>
    <ligand>
        <name>Zn(2+)</name>
        <dbReference type="ChEBI" id="CHEBI:29105"/>
        <label>1</label>
    </ligand>
</feature>
<evidence type="ECO:0000256" key="12">
    <source>
        <dbReference type="ARBA" id="ARBA00023136"/>
    </source>
</evidence>
<dbReference type="GO" id="GO:0005506">
    <property type="term" value="F:iron ion binding"/>
    <property type="evidence" value="ECO:0007669"/>
    <property type="project" value="UniProtKB-UniRule"/>
</dbReference>
<dbReference type="SUPFAM" id="SSF55856">
    <property type="entry name" value="Cytochrome b5-like heme/steroid binding domain"/>
    <property type="match status" value="1"/>
</dbReference>
<dbReference type="AlphaFoldDB" id="A0AAE0WDB0"/>
<dbReference type="SMART" id="SM01117">
    <property type="entry name" value="Cyt-b5"/>
    <property type="match status" value="1"/>
</dbReference>
<dbReference type="InterPro" id="IPR036400">
    <property type="entry name" value="Cyt_B5-like_heme/steroid_sf"/>
</dbReference>
<keyword evidence="9 17" id="KW-1133">Transmembrane helix</keyword>
<dbReference type="GO" id="GO:0080132">
    <property type="term" value="F:fatty acid 2-hydroxylase activity"/>
    <property type="evidence" value="ECO:0007669"/>
    <property type="project" value="InterPro"/>
</dbReference>
<dbReference type="Pfam" id="PF00173">
    <property type="entry name" value="Cyt-b5"/>
    <property type="match status" value="1"/>
</dbReference>
<keyword evidence="20" id="KW-1185">Reference proteome</keyword>
<evidence type="ECO:0000256" key="3">
    <source>
        <dbReference type="ARBA" id="ARBA00022516"/>
    </source>
</evidence>
<dbReference type="InterPro" id="IPR014430">
    <property type="entry name" value="Scs7"/>
</dbReference>
<feature type="binding site" evidence="15">
    <location>
        <position position="305"/>
    </location>
    <ligand>
        <name>Zn(2+)</name>
        <dbReference type="ChEBI" id="CHEBI:29105"/>
        <label>1</label>
    </ligand>
</feature>
<dbReference type="PANTHER" id="PTHR12863:SF1">
    <property type="entry name" value="FATTY ACID 2-HYDROXYLASE"/>
    <property type="match status" value="1"/>
</dbReference>
<dbReference type="PRINTS" id="PR00363">
    <property type="entry name" value="CYTOCHROMEB5"/>
</dbReference>
<evidence type="ECO:0000256" key="15">
    <source>
        <dbReference type="PIRSR" id="PIRSR005149-1"/>
    </source>
</evidence>
<feature type="binding site" description="axial binding residue" evidence="16">
    <location>
        <position position="36"/>
    </location>
    <ligand>
        <name>heme</name>
        <dbReference type="ChEBI" id="CHEBI:30413"/>
    </ligand>
    <ligandPart>
        <name>Fe</name>
        <dbReference type="ChEBI" id="CHEBI:18248"/>
    </ligandPart>
</feature>
<feature type="binding site" evidence="15">
    <location>
        <position position="246"/>
    </location>
    <ligand>
        <name>Zn(2+)</name>
        <dbReference type="ChEBI" id="CHEBI:29105"/>
        <label>1</label>
    </ligand>
</feature>
<dbReference type="PIRSF" id="PIRSF005149">
    <property type="entry name" value="IPC-B_HD"/>
    <property type="match status" value="1"/>
</dbReference>
<feature type="domain" description="Cytochrome b5 heme-binding" evidence="18">
    <location>
        <begin position="1"/>
        <end position="80"/>
    </location>
</feature>
<keyword evidence="6 14" id="KW-0256">Endoplasmic reticulum</keyword>
<name>A0AAE0WDB0_9BIVA</name>
<evidence type="ECO:0000256" key="2">
    <source>
        <dbReference type="ARBA" id="ARBA00005747"/>
    </source>
</evidence>
<dbReference type="PANTHER" id="PTHR12863">
    <property type="entry name" value="FATTY ACID HYDROXYLASE"/>
    <property type="match status" value="1"/>
</dbReference>
<reference evidence="19" key="3">
    <citation type="submission" date="2023-05" db="EMBL/GenBank/DDBJ databases">
        <authorList>
            <person name="Smith C.H."/>
        </authorList>
    </citation>
    <scope>NUCLEOTIDE SEQUENCE</scope>
    <source>
        <strain evidence="19">CHS0354</strain>
        <tissue evidence="19">Mantle</tissue>
    </source>
</reference>
<comment type="cofactor">
    <cofactor evidence="16">
        <name>Fe cation</name>
        <dbReference type="ChEBI" id="CHEBI:24875"/>
    </cofactor>
</comment>